<name>A0A0H2RSQ4_9AGAM</name>
<dbReference type="EMBL" id="KQ085936">
    <property type="protein sequence ID" value="KLO15005.1"/>
    <property type="molecule type" value="Genomic_DNA"/>
</dbReference>
<proteinExistence type="predicted"/>
<organism evidence="2 3">
    <name type="scientific">Schizopora paradoxa</name>
    <dbReference type="NCBI Taxonomy" id="27342"/>
    <lineage>
        <taxon>Eukaryota</taxon>
        <taxon>Fungi</taxon>
        <taxon>Dikarya</taxon>
        <taxon>Basidiomycota</taxon>
        <taxon>Agaricomycotina</taxon>
        <taxon>Agaricomycetes</taxon>
        <taxon>Hymenochaetales</taxon>
        <taxon>Schizoporaceae</taxon>
        <taxon>Schizopora</taxon>
    </lineage>
</organism>
<dbReference type="AlphaFoldDB" id="A0A0H2RSQ4"/>
<dbReference type="Proteomes" id="UP000053477">
    <property type="component" value="Unassembled WGS sequence"/>
</dbReference>
<gene>
    <name evidence="2" type="ORF">SCHPADRAFT_902845</name>
</gene>
<protein>
    <submittedName>
        <fullName evidence="2">Uncharacterized protein</fullName>
    </submittedName>
</protein>
<feature type="region of interest" description="Disordered" evidence="1">
    <location>
        <begin position="72"/>
        <end position="96"/>
    </location>
</feature>
<reference evidence="2 3" key="1">
    <citation type="submission" date="2015-04" db="EMBL/GenBank/DDBJ databases">
        <title>Complete genome sequence of Schizopora paradoxa KUC8140, a cosmopolitan wood degrader in East Asia.</title>
        <authorList>
            <consortium name="DOE Joint Genome Institute"/>
            <person name="Min B."/>
            <person name="Park H."/>
            <person name="Jang Y."/>
            <person name="Kim J.-J."/>
            <person name="Kim K.H."/>
            <person name="Pangilinan J."/>
            <person name="Lipzen A."/>
            <person name="Riley R."/>
            <person name="Grigoriev I.V."/>
            <person name="Spatafora J.W."/>
            <person name="Choi I.-G."/>
        </authorList>
    </citation>
    <scope>NUCLEOTIDE SEQUENCE [LARGE SCALE GENOMIC DNA]</scope>
    <source>
        <strain evidence="2 3">KUC8140</strain>
    </source>
</reference>
<dbReference type="InParanoid" id="A0A0H2RSQ4"/>
<keyword evidence="3" id="KW-1185">Reference proteome</keyword>
<dbReference type="PROSITE" id="PS51257">
    <property type="entry name" value="PROKAR_LIPOPROTEIN"/>
    <property type="match status" value="1"/>
</dbReference>
<sequence length="140" mass="15588">MNPLDGRVDTMLVPPGSLVSLSTSCAESPVDFDGHYPLLGGVDSTGRPLYISNLQNIALIREDNEGAFDRQSRPLVLKHSPSDTLPPYPEIPRGAMDQTGPPYWLEVWPTRDSDSELLDDLEKCRGVHRDWYHNSEGRDG</sequence>
<evidence type="ECO:0000313" key="2">
    <source>
        <dbReference type="EMBL" id="KLO15005.1"/>
    </source>
</evidence>
<accession>A0A0H2RSQ4</accession>
<evidence type="ECO:0000256" key="1">
    <source>
        <dbReference type="SAM" id="MobiDB-lite"/>
    </source>
</evidence>
<evidence type="ECO:0000313" key="3">
    <source>
        <dbReference type="Proteomes" id="UP000053477"/>
    </source>
</evidence>